<reference evidence="11" key="1">
    <citation type="submission" date="2025-08" db="UniProtKB">
        <authorList>
            <consortium name="Ensembl"/>
        </authorList>
    </citation>
    <scope>IDENTIFICATION</scope>
</reference>
<evidence type="ECO:0000256" key="2">
    <source>
        <dbReference type="ARBA" id="ARBA00007449"/>
    </source>
</evidence>
<feature type="region of interest" description="Disordered" evidence="9">
    <location>
        <begin position="1"/>
        <end position="33"/>
    </location>
</feature>
<evidence type="ECO:0000256" key="1">
    <source>
        <dbReference type="ARBA" id="ARBA00004479"/>
    </source>
</evidence>
<dbReference type="Gene3D" id="3.30.1680.10">
    <property type="entry name" value="ligand-binding face of the semaphorins, domain 2"/>
    <property type="match status" value="1"/>
</dbReference>
<keyword evidence="8" id="KW-0130">Cell adhesion</keyword>
<organism evidence="11 12">
    <name type="scientific">Chrysemys picta bellii</name>
    <name type="common">Western painted turtle</name>
    <name type="synonym">Emys bellii</name>
    <dbReference type="NCBI Taxonomy" id="8478"/>
    <lineage>
        <taxon>Eukaryota</taxon>
        <taxon>Metazoa</taxon>
        <taxon>Chordata</taxon>
        <taxon>Craniata</taxon>
        <taxon>Vertebrata</taxon>
        <taxon>Euteleostomi</taxon>
        <taxon>Archelosauria</taxon>
        <taxon>Testudinata</taxon>
        <taxon>Testudines</taxon>
        <taxon>Cryptodira</taxon>
        <taxon>Durocryptodira</taxon>
        <taxon>Testudinoidea</taxon>
        <taxon>Emydidae</taxon>
        <taxon>Chrysemys</taxon>
    </lineage>
</organism>
<keyword evidence="12" id="KW-1185">Reference proteome</keyword>
<dbReference type="GO" id="GO:0098609">
    <property type="term" value="P:cell-cell adhesion"/>
    <property type="evidence" value="ECO:0007669"/>
    <property type="project" value="TreeGrafter"/>
</dbReference>
<evidence type="ECO:0000256" key="4">
    <source>
        <dbReference type="ARBA" id="ARBA00023037"/>
    </source>
</evidence>
<protein>
    <recommendedName>
        <fullName evidence="8">Integrin beta</fullName>
    </recommendedName>
</protein>
<feature type="compositionally biased region" description="Polar residues" evidence="9">
    <location>
        <begin position="15"/>
        <end position="26"/>
    </location>
</feature>
<dbReference type="Proteomes" id="UP000694380">
    <property type="component" value="Unplaced"/>
</dbReference>
<dbReference type="SMART" id="SM00187">
    <property type="entry name" value="INB"/>
    <property type="match status" value="1"/>
</dbReference>
<sequence length="207" mass="22924">EQNWGEVPPGCSRSWADSPSPLQDFTKTGESDATRCATREELLRRGCALEEVVEPRGRHQVLEDAPLSDSAEQETVTQLAPQKIALWLRPGEQHSFSVRFKRAEGYPVDVYYLMDLSYSMKDDLENIKKLGNDLLAALRNITKSVKIGTRQHAPEGQCPPALLVLHRPAPHGAMPPILLMLHPPNPSRGNALPHAPHALPPPWGDIT</sequence>
<evidence type="ECO:0000256" key="3">
    <source>
        <dbReference type="ARBA" id="ARBA00022692"/>
    </source>
</evidence>
<dbReference type="SUPFAM" id="SSF53300">
    <property type="entry name" value="vWA-like"/>
    <property type="match status" value="1"/>
</dbReference>
<keyword evidence="7" id="KW-0325">Glycoprotein</keyword>
<keyword evidence="5" id="KW-0472">Membrane</keyword>
<dbReference type="GO" id="GO:0009986">
    <property type="term" value="C:cell surface"/>
    <property type="evidence" value="ECO:0007669"/>
    <property type="project" value="TreeGrafter"/>
</dbReference>
<dbReference type="GO" id="GO:0033627">
    <property type="term" value="P:cell adhesion mediated by integrin"/>
    <property type="evidence" value="ECO:0007669"/>
    <property type="project" value="TreeGrafter"/>
</dbReference>
<evidence type="ECO:0000256" key="6">
    <source>
        <dbReference type="ARBA" id="ARBA00023157"/>
    </source>
</evidence>
<name>A0A8C3I5E8_CHRPI</name>
<dbReference type="GO" id="GO:0008305">
    <property type="term" value="C:integrin complex"/>
    <property type="evidence" value="ECO:0007669"/>
    <property type="project" value="TreeGrafter"/>
</dbReference>
<dbReference type="GO" id="GO:0005925">
    <property type="term" value="C:focal adhesion"/>
    <property type="evidence" value="ECO:0007669"/>
    <property type="project" value="TreeGrafter"/>
</dbReference>
<dbReference type="PRINTS" id="PR01186">
    <property type="entry name" value="INTEGRINB"/>
</dbReference>
<comment type="subcellular location">
    <subcellularLocation>
        <location evidence="8">Cell membrane</location>
        <topology evidence="8">Single-pass type I membrane protein</topology>
    </subcellularLocation>
    <subcellularLocation>
        <location evidence="1">Membrane</location>
        <topology evidence="1">Single-pass type I membrane protein</topology>
    </subcellularLocation>
</comment>
<dbReference type="Pfam" id="PF00362">
    <property type="entry name" value="Integrin_beta"/>
    <property type="match status" value="1"/>
</dbReference>
<dbReference type="GO" id="GO:0007229">
    <property type="term" value="P:integrin-mediated signaling pathway"/>
    <property type="evidence" value="ECO:0007669"/>
    <property type="project" value="UniProtKB-KW"/>
</dbReference>
<keyword evidence="3 8" id="KW-0812">Transmembrane</keyword>
<dbReference type="GO" id="GO:0005178">
    <property type="term" value="F:integrin binding"/>
    <property type="evidence" value="ECO:0007669"/>
    <property type="project" value="TreeGrafter"/>
</dbReference>
<evidence type="ECO:0000313" key="11">
    <source>
        <dbReference type="Ensembl" id="ENSCPBP00000027880.1"/>
    </source>
</evidence>
<dbReference type="GeneTree" id="ENSGT01150000286983"/>
<keyword evidence="4 8" id="KW-0401">Integrin</keyword>
<dbReference type="GO" id="GO:0050900">
    <property type="term" value="P:leukocyte migration"/>
    <property type="evidence" value="ECO:0007669"/>
    <property type="project" value="TreeGrafter"/>
</dbReference>
<keyword evidence="6" id="KW-1015">Disulfide bond</keyword>
<evidence type="ECO:0000313" key="12">
    <source>
        <dbReference type="Proteomes" id="UP000694380"/>
    </source>
</evidence>
<evidence type="ECO:0000256" key="9">
    <source>
        <dbReference type="SAM" id="MobiDB-lite"/>
    </source>
</evidence>
<dbReference type="PANTHER" id="PTHR10082:SF36">
    <property type="entry name" value="INTEGRIN BETA-7"/>
    <property type="match status" value="1"/>
</dbReference>
<dbReference type="InterPro" id="IPR002369">
    <property type="entry name" value="Integrin_bsu_VWA"/>
</dbReference>
<comment type="similarity">
    <text evidence="2 8">Belongs to the integrin beta chain family.</text>
</comment>
<evidence type="ECO:0000256" key="8">
    <source>
        <dbReference type="RuleBase" id="RU000633"/>
    </source>
</evidence>
<dbReference type="GO" id="GO:0007160">
    <property type="term" value="P:cell-matrix adhesion"/>
    <property type="evidence" value="ECO:0007669"/>
    <property type="project" value="TreeGrafter"/>
</dbReference>
<feature type="domain" description="Integrin beta subunit VWA" evidence="10">
    <location>
        <begin position="10"/>
        <end position="205"/>
    </location>
</feature>
<dbReference type="InterPro" id="IPR036465">
    <property type="entry name" value="vWFA_dom_sf"/>
</dbReference>
<dbReference type="AlphaFoldDB" id="A0A8C3I5E8"/>
<evidence type="ECO:0000259" key="10">
    <source>
        <dbReference type="SMART" id="SM00187"/>
    </source>
</evidence>
<dbReference type="PANTHER" id="PTHR10082">
    <property type="entry name" value="INTEGRIN BETA SUBUNIT"/>
    <property type="match status" value="1"/>
</dbReference>
<evidence type="ECO:0000256" key="7">
    <source>
        <dbReference type="ARBA" id="ARBA00023180"/>
    </source>
</evidence>
<evidence type="ECO:0000256" key="5">
    <source>
        <dbReference type="ARBA" id="ARBA00023136"/>
    </source>
</evidence>
<accession>A0A8C3I5E8</accession>
<dbReference type="Gene3D" id="2.60.40.1510">
    <property type="entry name" value="ntegrin, alpha v. Chain A, domain 3"/>
    <property type="match status" value="1"/>
</dbReference>
<reference evidence="11" key="2">
    <citation type="submission" date="2025-09" db="UniProtKB">
        <authorList>
            <consortium name="Ensembl"/>
        </authorList>
    </citation>
    <scope>IDENTIFICATION</scope>
</reference>
<dbReference type="Gene3D" id="3.40.50.410">
    <property type="entry name" value="von Willebrand factor, type A domain"/>
    <property type="match status" value="1"/>
</dbReference>
<proteinExistence type="inferred from homology"/>
<dbReference type="Ensembl" id="ENSCPBT00000032808.1">
    <property type="protein sequence ID" value="ENSCPBP00000027880.1"/>
    <property type="gene ID" value="ENSCPBG00000019697.1"/>
</dbReference>
<dbReference type="InterPro" id="IPR015812">
    <property type="entry name" value="Integrin_bsu"/>
</dbReference>